<sequence length="325" mass="35183">MATQESNTVEEVQEEISHEITLFAEPVYHVGNFNITNALLTSWAVVVIIIILSLALCSKLKAIPGKLQNLFEVVVDEGLKLCDQVTNNRALSVKIFPIAISVFFFILINNWLGIVPLGGFGLIERGEHGLAFIPFLRGGTADINTTIALAVMAVVGANIFGIVSVGLWKTFNKYVNLKALGGIFTKVRKDPTVIIVAPITFFVGLIEIIGEFAKMASLSFRLFGNVFAGEVLLVSMAALVAYIVPIPFLFLELLVGVIQALIFSILLVVYFTISASHHDEEYEPARHADASHAGGEHDAHQNINKPARPNGRSGGESIIISSNTA</sequence>
<feature type="transmembrane region" description="Helical" evidence="11">
    <location>
        <begin position="143"/>
        <end position="171"/>
    </location>
</feature>
<feature type="transmembrane region" description="Helical" evidence="11">
    <location>
        <begin position="35"/>
        <end position="57"/>
    </location>
</feature>
<gene>
    <name evidence="11" type="primary">atpB</name>
    <name evidence="13" type="ORF">UV91_C0001G0040</name>
</gene>
<keyword evidence="8 11" id="KW-0406">Ion transport</keyword>
<evidence type="ECO:0000256" key="3">
    <source>
        <dbReference type="ARBA" id="ARBA00022448"/>
    </source>
</evidence>
<dbReference type="InterPro" id="IPR035908">
    <property type="entry name" value="F0_ATP_A_sf"/>
</dbReference>
<comment type="caution">
    <text evidence="13">The sequence shown here is derived from an EMBL/GenBank/DDBJ whole genome shotgun (WGS) entry which is preliminary data.</text>
</comment>
<dbReference type="GO" id="GO:0046933">
    <property type="term" value="F:proton-transporting ATP synthase activity, rotational mechanism"/>
    <property type="evidence" value="ECO:0007669"/>
    <property type="project" value="UniProtKB-UniRule"/>
</dbReference>
<accession>A0A0G1EPV3</accession>
<dbReference type="AlphaFoldDB" id="A0A0G1EPV3"/>
<feature type="compositionally biased region" description="Basic and acidic residues" evidence="12">
    <location>
        <begin position="284"/>
        <end position="300"/>
    </location>
</feature>
<dbReference type="InterPro" id="IPR045082">
    <property type="entry name" value="ATP_syn_F0_a_bact/chloroplast"/>
</dbReference>
<evidence type="ECO:0000256" key="6">
    <source>
        <dbReference type="ARBA" id="ARBA00022781"/>
    </source>
</evidence>
<keyword evidence="3 11" id="KW-0813">Transport</keyword>
<evidence type="ECO:0000256" key="10">
    <source>
        <dbReference type="ARBA" id="ARBA00023310"/>
    </source>
</evidence>
<evidence type="ECO:0000313" key="14">
    <source>
        <dbReference type="Proteomes" id="UP000033907"/>
    </source>
</evidence>
<dbReference type="PROSITE" id="PS00449">
    <property type="entry name" value="ATPASE_A"/>
    <property type="match status" value="1"/>
</dbReference>
<proteinExistence type="inferred from homology"/>
<dbReference type="SUPFAM" id="SSF81336">
    <property type="entry name" value="F1F0 ATP synthase subunit A"/>
    <property type="match status" value="1"/>
</dbReference>
<evidence type="ECO:0000256" key="8">
    <source>
        <dbReference type="ARBA" id="ARBA00023065"/>
    </source>
</evidence>
<dbReference type="PANTHER" id="PTHR42823">
    <property type="entry name" value="ATP SYNTHASE SUBUNIT A, CHLOROPLASTIC"/>
    <property type="match status" value="1"/>
</dbReference>
<feature type="transmembrane region" description="Helical" evidence="11">
    <location>
        <begin position="251"/>
        <end position="273"/>
    </location>
</feature>
<keyword evidence="10 11" id="KW-0066">ATP synthesis</keyword>
<dbReference type="EMBL" id="LCGH01000001">
    <property type="protein sequence ID" value="KKT11828.1"/>
    <property type="molecule type" value="Genomic_DNA"/>
</dbReference>
<keyword evidence="5 11" id="KW-0812">Transmembrane</keyword>
<keyword evidence="4 11" id="KW-0138">CF(0)</keyword>
<dbReference type="CDD" id="cd00310">
    <property type="entry name" value="ATP-synt_Fo_a_6"/>
    <property type="match status" value="1"/>
</dbReference>
<name>A0A0G1EPV3_9BACT</name>
<keyword evidence="7 11" id="KW-1133">Transmembrane helix</keyword>
<dbReference type="PATRIC" id="fig|1618778.3.peg.41"/>
<dbReference type="GO" id="GO:0045259">
    <property type="term" value="C:proton-transporting ATP synthase complex"/>
    <property type="evidence" value="ECO:0007669"/>
    <property type="project" value="UniProtKB-KW"/>
</dbReference>
<dbReference type="PANTHER" id="PTHR42823:SF3">
    <property type="entry name" value="ATP SYNTHASE SUBUNIT A, CHLOROPLASTIC"/>
    <property type="match status" value="1"/>
</dbReference>
<dbReference type="Proteomes" id="UP000033907">
    <property type="component" value="Unassembled WGS sequence"/>
</dbReference>
<evidence type="ECO:0000256" key="11">
    <source>
        <dbReference type="HAMAP-Rule" id="MF_01393"/>
    </source>
</evidence>
<feature type="region of interest" description="Disordered" evidence="12">
    <location>
        <begin position="284"/>
        <end position="325"/>
    </location>
</feature>
<dbReference type="Pfam" id="PF00119">
    <property type="entry name" value="ATP-synt_A"/>
    <property type="match status" value="1"/>
</dbReference>
<dbReference type="Gene3D" id="1.20.120.220">
    <property type="entry name" value="ATP synthase, F0 complex, subunit A"/>
    <property type="match status" value="1"/>
</dbReference>
<dbReference type="PRINTS" id="PR00123">
    <property type="entry name" value="ATPASEA"/>
</dbReference>
<feature type="transmembrane region" description="Helical" evidence="11">
    <location>
        <begin position="192"/>
        <end position="210"/>
    </location>
</feature>
<feature type="transmembrane region" description="Helical" evidence="11">
    <location>
        <begin position="98"/>
        <end position="123"/>
    </location>
</feature>
<evidence type="ECO:0000256" key="5">
    <source>
        <dbReference type="ARBA" id="ARBA00022692"/>
    </source>
</evidence>
<keyword evidence="6 11" id="KW-0375">Hydrogen ion transport</keyword>
<dbReference type="GO" id="GO:0042777">
    <property type="term" value="P:proton motive force-driven plasma membrane ATP synthesis"/>
    <property type="evidence" value="ECO:0007669"/>
    <property type="project" value="TreeGrafter"/>
</dbReference>
<dbReference type="GO" id="GO:0005886">
    <property type="term" value="C:plasma membrane"/>
    <property type="evidence" value="ECO:0007669"/>
    <property type="project" value="UniProtKB-SubCell"/>
</dbReference>
<comment type="function">
    <text evidence="11">Key component of the proton channel; it plays a direct role in the translocation of protons across the membrane.</text>
</comment>
<dbReference type="HAMAP" id="MF_01393">
    <property type="entry name" value="ATP_synth_a_bact"/>
    <property type="match status" value="1"/>
</dbReference>
<evidence type="ECO:0000256" key="2">
    <source>
        <dbReference type="ARBA" id="ARBA00006810"/>
    </source>
</evidence>
<evidence type="ECO:0000256" key="4">
    <source>
        <dbReference type="ARBA" id="ARBA00022547"/>
    </source>
</evidence>
<keyword evidence="9 11" id="KW-0472">Membrane</keyword>
<evidence type="ECO:0000256" key="7">
    <source>
        <dbReference type="ARBA" id="ARBA00022989"/>
    </source>
</evidence>
<organism evidence="13 14">
    <name type="scientific">Candidatus Nomurabacteria bacterium GW2011_GWF2_43_24</name>
    <dbReference type="NCBI Taxonomy" id="1618778"/>
    <lineage>
        <taxon>Bacteria</taxon>
        <taxon>Candidatus Nomuraibacteriota</taxon>
    </lineage>
</organism>
<comment type="similarity">
    <text evidence="2 11">Belongs to the ATPase A chain family.</text>
</comment>
<evidence type="ECO:0000313" key="13">
    <source>
        <dbReference type="EMBL" id="KKT11828.1"/>
    </source>
</evidence>
<dbReference type="InterPro" id="IPR023011">
    <property type="entry name" value="ATP_synth_F0_asu_AS"/>
</dbReference>
<dbReference type="InterPro" id="IPR000568">
    <property type="entry name" value="ATP_synth_F0_asu"/>
</dbReference>
<evidence type="ECO:0000256" key="1">
    <source>
        <dbReference type="ARBA" id="ARBA00004141"/>
    </source>
</evidence>
<feature type="transmembrane region" description="Helical" evidence="11">
    <location>
        <begin position="222"/>
        <end position="244"/>
    </location>
</feature>
<reference evidence="13 14" key="1">
    <citation type="journal article" date="2015" name="Nature">
        <title>rRNA introns, odd ribosomes, and small enigmatic genomes across a large radiation of phyla.</title>
        <authorList>
            <person name="Brown C.T."/>
            <person name="Hug L.A."/>
            <person name="Thomas B.C."/>
            <person name="Sharon I."/>
            <person name="Castelle C.J."/>
            <person name="Singh A."/>
            <person name="Wilkins M.J."/>
            <person name="Williams K.H."/>
            <person name="Banfield J.F."/>
        </authorList>
    </citation>
    <scope>NUCLEOTIDE SEQUENCE [LARGE SCALE GENOMIC DNA]</scope>
</reference>
<comment type="subcellular location">
    <subcellularLocation>
        <location evidence="11">Cell membrane</location>
        <topology evidence="11">Multi-pass membrane protein</topology>
    </subcellularLocation>
    <subcellularLocation>
        <location evidence="1">Membrane</location>
        <topology evidence="1">Multi-pass membrane protein</topology>
    </subcellularLocation>
</comment>
<protein>
    <recommendedName>
        <fullName evidence="11">ATP synthase subunit a</fullName>
    </recommendedName>
    <alternativeName>
        <fullName evidence="11">ATP synthase F0 sector subunit a</fullName>
    </alternativeName>
    <alternativeName>
        <fullName evidence="11">F-ATPase subunit 6</fullName>
    </alternativeName>
</protein>
<evidence type="ECO:0000256" key="12">
    <source>
        <dbReference type="SAM" id="MobiDB-lite"/>
    </source>
</evidence>
<keyword evidence="11" id="KW-1003">Cell membrane</keyword>
<evidence type="ECO:0000256" key="9">
    <source>
        <dbReference type="ARBA" id="ARBA00023136"/>
    </source>
</evidence>